<reference evidence="1 2" key="1">
    <citation type="submission" date="2021-01" db="EMBL/GenBank/DDBJ databases">
        <title>Genome public.</title>
        <authorList>
            <person name="Liu C."/>
            <person name="Sun Q."/>
        </authorList>
    </citation>
    <scope>NUCLEOTIDE SEQUENCE [LARGE SCALE GENOMIC DNA]</scope>
    <source>
        <strain evidence="1 2">JC656</strain>
    </source>
</reference>
<dbReference type="RefSeq" id="WP_189695395.1">
    <property type="nucleotide sequence ID" value="NZ_BNCM01000047.1"/>
</dbReference>
<dbReference type="Gene3D" id="3.40.630.30">
    <property type="match status" value="1"/>
</dbReference>
<evidence type="ECO:0000313" key="2">
    <source>
        <dbReference type="Proteomes" id="UP000639051"/>
    </source>
</evidence>
<feature type="non-terminal residue" evidence="1">
    <location>
        <position position="105"/>
    </location>
</feature>
<sequence>MRKVRDLEHADVAVLQELLESVPDYAERITGYPPGPSDALSALISVPPGFDPSGKRSIGLWDGTELIAFADVLLGYPDPGAAYIGLLIVRGDRHGSGYGREIHET</sequence>
<dbReference type="SUPFAM" id="SSF55729">
    <property type="entry name" value="Acyl-CoA N-acyltransferases (Nat)"/>
    <property type="match status" value="1"/>
</dbReference>
<gene>
    <name evidence="1" type="ORF">JJE72_14005</name>
</gene>
<accession>A0ABS1K4J6</accession>
<keyword evidence="2" id="KW-1185">Reference proteome</keyword>
<dbReference type="InterPro" id="IPR016181">
    <property type="entry name" value="Acyl_CoA_acyltransferase"/>
</dbReference>
<dbReference type="Proteomes" id="UP000639051">
    <property type="component" value="Unassembled WGS sequence"/>
</dbReference>
<proteinExistence type="predicted"/>
<evidence type="ECO:0000313" key="1">
    <source>
        <dbReference type="EMBL" id="MBL0706605.1"/>
    </source>
</evidence>
<comment type="caution">
    <text evidence="1">The sequence shown here is derived from an EMBL/GenBank/DDBJ whole genome shotgun (WGS) entry which is preliminary data.</text>
</comment>
<dbReference type="CDD" id="cd04301">
    <property type="entry name" value="NAT_SF"/>
    <property type="match status" value="1"/>
</dbReference>
<protein>
    <submittedName>
        <fullName evidence="1">GNAT family N-acetyltransferase</fullName>
    </submittedName>
</protein>
<organism evidence="1 2">
    <name type="scientific">Sinomonas cellulolyticus</name>
    <dbReference type="NCBI Taxonomy" id="2801916"/>
    <lineage>
        <taxon>Bacteria</taxon>
        <taxon>Bacillati</taxon>
        <taxon>Actinomycetota</taxon>
        <taxon>Actinomycetes</taxon>
        <taxon>Micrococcales</taxon>
        <taxon>Micrococcaceae</taxon>
        <taxon>Sinomonas</taxon>
    </lineage>
</organism>
<name>A0ABS1K4J6_9MICC</name>
<dbReference type="EMBL" id="JAERRC010000031">
    <property type="protein sequence ID" value="MBL0706605.1"/>
    <property type="molecule type" value="Genomic_DNA"/>
</dbReference>